<reference evidence="1 2" key="1">
    <citation type="submission" date="2019-01" db="EMBL/GenBank/DDBJ databases">
        <title>Sequencing of cultivated peanut Arachis hypogaea provides insights into genome evolution and oil improvement.</title>
        <authorList>
            <person name="Chen X."/>
        </authorList>
    </citation>
    <scope>NUCLEOTIDE SEQUENCE [LARGE SCALE GENOMIC DNA]</scope>
    <source>
        <strain evidence="2">cv. Fuhuasheng</strain>
        <tissue evidence="1">Leaves</tissue>
    </source>
</reference>
<sequence length="326" mass="36804">MTIMDSPKILVKKSSQKEKHTVVDPMTLEDSSFNHGFFETSLPIFSTTMAFLPLRPLKPKFLSHSLPNSANSSPGLTSAMFKKNTKVGIWESRHQASNLTLKDHHLQQEINLRRSKSWSERWDYEPSDELDLWLLKSSIAKHANRSPLNEIQSISAGIIVSNESCGSFSKEKPLDRNLSSGDGSLEPKEGFKCNALCLHLLSFGKSKQLKERKKGQEMEGALVSRRVSLEKFECGSWASSTLFHEIEGRDSKSTSTYFDLPMELIKWNANDVDAPISSAFVFEKDHDRVLNNGSSRTSLDSQESYISPRLRKAREDFNAFLEAQNV</sequence>
<comment type="caution">
    <text evidence="1">The sequence shown here is derived from an EMBL/GenBank/DDBJ whole genome shotgun (WGS) entry which is preliminary data.</text>
</comment>
<keyword evidence="2" id="KW-1185">Reference proteome</keyword>
<gene>
    <name evidence="1" type="ORF">Ahy_A01g004025</name>
</gene>
<name>A0A445EUW0_ARAHY</name>
<organism evidence="1 2">
    <name type="scientific">Arachis hypogaea</name>
    <name type="common">Peanut</name>
    <dbReference type="NCBI Taxonomy" id="3818"/>
    <lineage>
        <taxon>Eukaryota</taxon>
        <taxon>Viridiplantae</taxon>
        <taxon>Streptophyta</taxon>
        <taxon>Embryophyta</taxon>
        <taxon>Tracheophyta</taxon>
        <taxon>Spermatophyta</taxon>
        <taxon>Magnoliopsida</taxon>
        <taxon>eudicotyledons</taxon>
        <taxon>Gunneridae</taxon>
        <taxon>Pentapetalae</taxon>
        <taxon>rosids</taxon>
        <taxon>fabids</taxon>
        <taxon>Fabales</taxon>
        <taxon>Fabaceae</taxon>
        <taxon>Papilionoideae</taxon>
        <taxon>50 kb inversion clade</taxon>
        <taxon>dalbergioids sensu lato</taxon>
        <taxon>Dalbergieae</taxon>
        <taxon>Pterocarpus clade</taxon>
        <taxon>Arachis</taxon>
    </lineage>
</organism>
<accession>A0A445EUW0</accession>
<proteinExistence type="predicted"/>
<dbReference type="PANTHER" id="PTHR33672:SF24">
    <property type="entry name" value="OS01G0798600 PROTEIN"/>
    <property type="match status" value="1"/>
</dbReference>
<dbReference type="GO" id="GO:0048564">
    <property type="term" value="P:photosystem I assembly"/>
    <property type="evidence" value="ECO:0007669"/>
    <property type="project" value="InterPro"/>
</dbReference>
<dbReference type="STRING" id="3818.A0A445EUW0"/>
<evidence type="ECO:0000313" key="2">
    <source>
        <dbReference type="Proteomes" id="UP000289738"/>
    </source>
</evidence>
<dbReference type="GO" id="GO:0080183">
    <property type="term" value="P:response to photooxidative stress"/>
    <property type="evidence" value="ECO:0007669"/>
    <property type="project" value="InterPro"/>
</dbReference>
<dbReference type="AlphaFoldDB" id="A0A445EUW0"/>
<dbReference type="EMBL" id="SDMP01000001">
    <property type="protein sequence ID" value="RYR79181.1"/>
    <property type="molecule type" value="Genomic_DNA"/>
</dbReference>
<protein>
    <submittedName>
        <fullName evidence="1">Uncharacterized protein</fullName>
    </submittedName>
</protein>
<evidence type="ECO:0000313" key="1">
    <source>
        <dbReference type="EMBL" id="RYR79181.1"/>
    </source>
</evidence>
<dbReference type="InterPro" id="IPR040340">
    <property type="entry name" value="CEST/Y3IP1"/>
</dbReference>
<dbReference type="Proteomes" id="UP000289738">
    <property type="component" value="Chromosome A01"/>
</dbReference>
<dbReference type="GO" id="GO:0009535">
    <property type="term" value="C:chloroplast thylakoid membrane"/>
    <property type="evidence" value="ECO:0007669"/>
    <property type="project" value="InterPro"/>
</dbReference>
<dbReference type="PANTHER" id="PTHR33672">
    <property type="entry name" value="YCF3-INTERACTING PROTEIN 1, CHLOROPLASTIC"/>
    <property type="match status" value="1"/>
</dbReference>